<protein>
    <recommendedName>
        <fullName evidence="4">ClpP protease-like protein</fullName>
    </recommendedName>
</protein>
<name>A0A286II43_9HYPH</name>
<dbReference type="OrthoDB" id="8611435at2"/>
<evidence type="ECO:0000313" key="3">
    <source>
        <dbReference type="Proteomes" id="UP000219465"/>
    </source>
</evidence>
<organism evidence="2 3">
    <name type="scientific">Hoeflea halophila</name>
    <dbReference type="NCBI Taxonomy" id="714899"/>
    <lineage>
        <taxon>Bacteria</taxon>
        <taxon>Pseudomonadati</taxon>
        <taxon>Pseudomonadota</taxon>
        <taxon>Alphaproteobacteria</taxon>
        <taxon>Hyphomicrobiales</taxon>
        <taxon>Rhizobiaceae</taxon>
        <taxon>Hoeflea</taxon>
    </lineage>
</organism>
<reference evidence="3" key="1">
    <citation type="submission" date="2017-08" db="EMBL/GenBank/DDBJ databases">
        <authorList>
            <person name="Varghese N."/>
            <person name="Submissions S."/>
        </authorList>
    </citation>
    <scope>NUCLEOTIDE SEQUENCE [LARGE SCALE GENOMIC DNA]</scope>
    <source>
        <strain evidence="3">KCTC 23107</strain>
    </source>
</reference>
<accession>A0A286II43</accession>
<gene>
    <name evidence="2" type="ORF">SAMN05877838_4000</name>
</gene>
<proteinExistence type="predicted"/>
<evidence type="ECO:0008006" key="4">
    <source>
        <dbReference type="Google" id="ProtNLM"/>
    </source>
</evidence>
<dbReference type="InterPro" id="IPR029045">
    <property type="entry name" value="ClpP/crotonase-like_dom_sf"/>
</dbReference>
<feature type="signal peptide" evidence="1">
    <location>
        <begin position="1"/>
        <end position="35"/>
    </location>
</feature>
<dbReference type="AlphaFoldDB" id="A0A286II43"/>
<sequence>MTPNQKWVHINFRVCFGRLFFATMFSLFFTSLASAAEFTELSNLPVPFDEKESGTCTHKMEGEILAGDAAKLALMIQNLPGQDHDDLNFIMCMNSRGGRLNEGLEIGELLRDNYFGTYVPEGAECLSACAIAFMHGSVAAWEYIITFRMLHPRGKIGFHAPSLSVDADSNQMVPYALVQSAYQATMDTVSEIVAGAATSVSDFASPIIPMSLLSEMLAVGSEDFVYVDNLHKAFMWGVTVFPKNLTAPPEFVLDVGLYQLCENSGYMIDPNSYDMNPPRALNSNDIKYGQISYHWTVEMPNDHKLISLENIWNRQCSYKYRSKQGDFELRRYVDGKLEREVFMPSVYLFAPETKLIEIAPKL</sequence>
<evidence type="ECO:0000256" key="1">
    <source>
        <dbReference type="SAM" id="SignalP"/>
    </source>
</evidence>
<keyword evidence="3" id="KW-1185">Reference proteome</keyword>
<dbReference type="RefSeq" id="WP_097109523.1">
    <property type="nucleotide sequence ID" value="NZ_OCPC01000010.1"/>
</dbReference>
<dbReference type="SUPFAM" id="SSF52096">
    <property type="entry name" value="ClpP/crotonase"/>
    <property type="match status" value="1"/>
</dbReference>
<feature type="chain" id="PRO_5013398317" description="ClpP protease-like protein" evidence="1">
    <location>
        <begin position="36"/>
        <end position="362"/>
    </location>
</feature>
<evidence type="ECO:0000313" key="2">
    <source>
        <dbReference type="EMBL" id="SOE19049.1"/>
    </source>
</evidence>
<dbReference type="Proteomes" id="UP000219465">
    <property type="component" value="Unassembled WGS sequence"/>
</dbReference>
<keyword evidence="1" id="KW-0732">Signal</keyword>
<dbReference type="EMBL" id="OCPC01000010">
    <property type="protein sequence ID" value="SOE19049.1"/>
    <property type="molecule type" value="Genomic_DNA"/>
</dbReference>